<dbReference type="EC" id="3.1.1.29" evidence="1"/>
<evidence type="ECO:0000256" key="2">
    <source>
        <dbReference type="ARBA" id="ARBA00022555"/>
    </source>
</evidence>
<dbReference type="InterPro" id="IPR018171">
    <property type="entry name" value="Pept_tRNA_hydro_CS"/>
</dbReference>
<dbReference type="AlphaFoldDB" id="A0A8H7Q180"/>
<sequence>MTWSLQRNWKAVSANAKFLVSDKSAKHSRSTDPVTSVTTELDITLLKPRLLMNVCGPSVAKAGKIPQDSIKTYMAAADMYLLLVADLKVPLSNLYVMHDDLQRPLAKVSLKNGGSANGHNGIKSVAKYLRTDDFKRLRIGIGRPPKDIDDRSFDVVADFVLGKLTEPEMKALQEIVYPLFTGDALNHLCLKETLAQPPKASKPPKVRKPKSASVDSETDTSPETL</sequence>
<dbReference type="Proteomes" id="UP000612746">
    <property type="component" value="Unassembled WGS sequence"/>
</dbReference>
<gene>
    <name evidence="7" type="ORF">INT44_009242</name>
</gene>
<keyword evidence="2" id="KW-0820">tRNA-binding</keyword>
<evidence type="ECO:0000313" key="8">
    <source>
        <dbReference type="Proteomes" id="UP000612746"/>
    </source>
</evidence>
<evidence type="ECO:0000256" key="5">
    <source>
        <dbReference type="ARBA" id="ARBA00038063"/>
    </source>
</evidence>
<comment type="similarity">
    <text evidence="5">Belongs to the PTH family.</text>
</comment>
<dbReference type="Pfam" id="PF01195">
    <property type="entry name" value="Pept_tRNA_hydro"/>
    <property type="match status" value="1"/>
</dbReference>
<dbReference type="Gene3D" id="3.40.50.1470">
    <property type="entry name" value="Peptidyl-tRNA hydrolase"/>
    <property type="match status" value="1"/>
</dbReference>
<protein>
    <recommendedName>
        <fullName evidence="1">peptidyl-tRNA hydrolase</fullName>
        <ecNumber evidence="1">3.1.1.29</ecNumber>
    </recommendedName>
</protein>
<organism evidence="7 8">
    <name type="scientific">Umbelopsis vinacea</name>
    <dbReference type="NCBI Taxonomy" id="44442"/>
    <lineage>
        <taxon>Eukaryota</taxon>
        <taxon>Fungi</taxon>
        <taxon>Fungi incertae sedis</taxon>
        <taxon>Mucoromycota</taxon>
        <taxon>Mucoromycotina</taxon>
        <taxon>Umbelopsidomycetes</taxon>
        <taxon>Umbelopsidales</taxon>
        <taxon>Umbelopsidaceae</taxon>
        <taxon>Umbelopsis</taxon>
    </lineage>
</organism>
<dbReference type="SUPFAM" id="SSF53178">
    <property type="entry name" value="Peptidyl-tRNA hydrolase-like"/>
    <property type="match status" value="1"/>
</dbReference>
<dbReference type="PANTHER" id="PTHR17224:SF1">
    <property type="entry name" value="PEPTIDYL-TRNA HYDROLASE"/>
    <property type="match status" value="1"/>
</dbReference>
<feature type="compositionally biased region" description="Acidic residues" evidence="6">
    <location>
        <begin position="216"/>
        <end position="225"/>
    </location>
</feature>
<dbReference type="PANTHER" id="PTHR17224">
    <property type="entry name" value="PEPTIDYL-TRNA HYDROLASE"/>
    <property type="match status" value="1"/>
</dbReference>
<name>A0A8H7Q180_9FUNG</name>
<dbReference type="GO" id="GO:0004045">
    <property type="term" value="F:peptidyl-tRNA hydrolase activity"/>
    <property type="evidence" value="ECO:0007669"/>
    <property type="project" value="UniProtKB-EC"/>
</dbReference>
<feature type="region of interest" description="Disordered" evidence="6">
    <location>
        <begin position="195"/>
        <end position="225"/>
    </location>
</feature>
<reference evidence="7" key="1">
    <citation type="submission" date="2020-12" db="EMBL/GenBank/DDBJ databases">
        <title>Metabolic potential, ecology and presence of endohyphal bacteria is reflected in genomic diversity of Mucoromycotina.</title>
        <authorList>
            <person name="Muszewska A."/>
            <person name="Okrasinska A."/>
            <person name="Steczkiewicz K."/>
            <person name="Drgas O."/>
            <person name="Orlowska M."/>
            <person name="Perlinska-Lenart U."/>
            <person name="Aleksandrzak-Piekarczyk T."/>
            <person name="Szatraj K."/>
            <person name="Zielenkiewicz U."/>
            <person name="Pilsyk S."/>
            <person name="Malc E."/>
            <person name="Mieczkowski P."/>
            <person name="Kruszewska J.S."/>
            <person name="Biernat P."/>
            <person name="Pawlowska J."/>
        </authorList>
    </citation>
    <scope>NUCLEOTIDE SEQUENCE</scope>
    <source>
        <strain evidence="7">WA0000051536</strain>
    </source>
</reference>
<keyword evidence="3" id="KW-0378">Hydrolase</keyword>
<proteinExistence type="inferred from homology"/>
<dbReference type="GO" id="GO:0000049">
    <property type="term" value="F:tRNA binding"/>
    <property type="evidence" value="ECO:0007669"/>
    <property type="project" value="UniProtKB-KW"/>
</dbReference>
<dbReference type="PROSITE" id="PS01196">
    <property type="entry name" value="PEPT_TRNA_HYDROL_2"/>
    <property type="match status" value="1"/>
</dbReference>
<dbReference type="EMBL" id="JAEPRA010000006">
    <property type="protein sequence ID" value="KAG2184227.1"/>
    <property type="molecule type" value="Genomic_DNA"/>
</dbReference>
<dbReference type="OrthoDB" id="1711136at2759"/>
<keyword evidence="4" id="KW-0694">RNA-binding</keyword>
<accession>A0A8H7Q180</accession>
<evidence type="ECO:0000313" key="7">
    <source>
        <dbReference type="EMBL" id="KAG2184227.1"/>
    </source>
</evidence>
<evidence type="ECO:0000256" key="3">
    <source>
        <dbReference type="ARBA" id="ARBA00022801"/>
    </source>
</evidence>
<evidence type="ECO:0000256" key="1">
    <source>
        <dbReference type="ARBA" id="ARBA00013260"/>
    </source>
</evidence>
<keyword evidence="8" id="KW-1185">Reference proteome</keyword>
<comment type="caution">
    <text evidence="7">The sequence shown here is derived from an EMBL/GenBank/DDBJ whole genome shotgun (WGS) entry which is preliminary data.</text>
</comment>
<evidence type="ECO:0000256" key="6">
    <source>
        <dbReference type="SAM" id="MobiDB-lite"/>
    </source>
</evidence>
<evidence type="ECO:0000256" key="4">
    <source>
        <dbReference type="ARBA" id="ARBA00022884"/>
    </source>
</evidence>
<dbReference type="InterPro" id="IPR001328">
    <property type="entry name" value="Pept_tRNA_hydro"/>
</dbReference>
<dbReference type="InterPro" id="IPR036416">
    <property type="entry name" value="Pept_tRNA_hydro_sf"/>
</dbReference>